<sequence>MIFITVKFTVRPERADDWLNLVDDFTQATRREPGNLFFEWSRSVDTPHEFVLVEAFRDSAAGKEHVESAHFAEAMEAMSYAVATKPRIVSTEIPGMDGWAEMSEVSPR</sequence>
<dbReference type="InterPro" id="IPR011008">
    <property type="entry name" value="Dimeric_a/b-barrel"/>
</dbReference>
<proteinExistence type="predicted"/>
<dbReference type="PROSITE" id="PS51725">
    <property type="entry name" value="ABM"/>
    <property type="match status" value="1"/>
</dbReference>
<dbReference type="Proteomes" id="UP001499990">
    <property type="component" value="Unassembled WGS sequence"/>
</dbReference>
<comment type="caution">
    <text evidence="2">The sequence shown here is derived from an EMBL/GenBank/DDBJ whole genome shotgun (WGS) entry which is preliminary data.</text>
</comment>
<evidence type="ECO:0000259" key="1">
    <source>
        <dbReference type="PROSITE" id="PS51725"/>
    </source>
</evidence>
<gene>
    <name evidence="2" type="ORF">GCM10020367_62790</name>
</gene>
<keyword evidence="2" id="KW-0560">Oxidoreductase</keyword>
<dbReference type="SUPFAM" id="SSF54909">
    <property type="entry name" value="Dimeric alpha+beta barrel"/>
    <property type="match status" value="1"/>
</dbReference>
<evidence type="ECO:0000313" key="3">
    <source>
        <dbReference type="Proteomes" id="UP001499990"/>
    </source>
</evidence>
<dbReference type="EMBL" id="BAAAYL010000001">
    <property type="protein sequence ID" value="GAA3379404.1"/>
    <property type="molecule type" value="Genomic_DNA"/>
</dbReference>
<dbReference type="RefSeq" id="WP_345043963.1">
    <property type="nucleotide sequence ID" value="NZ_BAAAYL010000001.1"/>
</dbReference>
<keyword evidence="2" id="KW-0503">Monooxygenase</keyword>
<protein>
    <submittedName>
        <fullName evidence="2">Quinol monooxygenase</fullName>
    </submittedName>
</protein>
<name>A0ABP6SKR1_9ACTN</name>
<dbReference type="Gene3D" id="3.30.70.100">
    <property type="match status" value="1"/>
</dbReference>
<dbReference type="GO" id="GO:0004497">
    <property type="term" value="F:monooxygenase activity"/>
    <property type="evidence" value="ECO:0007669"/>
    <property type="project" value="UniProtKB-KW"/>
</dbReference>
<accession>A0ABP6SKR1</accession>
<dbReference type="Pfam" id="PF03992">
    <property type="entry name" value="ABM"/>
    <property type="match status" value="1"/>
</dbReference>
<dbReference type="PANTHER" id="PTHR33336:SF3">
    <property type="entry name" value="ABM DOMAIN-CONTAINING PROTEIN"/>
    <property type="match status" value="1"/>
</dbReference>
<feature type="domain" description="ABM" evidence="1">
    <location>
        <begin position="2"/>
        <end position="93"/>
    </location>
</feature>
<organism evidence="2 3">
    <name type="scientific">Streptomyces sannanensis</name>
    <dbReference type="NCBI Taxonomy" id="285536"/>
    <lineage>
        <taxon>Bacteria</taxon>
        <taxon>Bacillati</taxon>
        <taxon>Actinomycetota</taxon>
        <taxon>Actinomycetes</taxon>
        <taxon>Kitasatosporales</taxon>
        <taxon>Streptomycetaceae</taxon>
        <taxon>Streptomyces</taxon>
    </lineage>
</organism>
<keyword evidence="3" id="KW-1185">Reference proteome</keyword>
<dbReference type="InterPro" id="IPR050744">
    <property type="entry name" value="AI-2_Isomerase_LsrG"/>
</dbReference>
<dbReference type="InterPro" id="IPR007138">
    <property type="entry name" value="ABM_dom"/>
</dbReference>
<dbReference type="PANTHER" id="PTHR33336">
    <property type="entry name" value="QUINOL MONOOXYGENASE YGIN-RELATED"/>
    <property type="match status" value="1"/>
</dbReference>
<reference evidence="3" key="1">
    <citation type="journal article" date="2019" name="Int. J. Syst. Evol. Microbiol.">
        <title>The Global Catalogue of Microorganisms (GCM) 10K type strain sequencing project: providing services to taxonomists for standard genome sequencing and annotation.</title>
        <authorList>
            <consortium name="The Broad Institute Genomics Platform"/>
            <consortium name="The Broad Institute Genome Sequencing Center for Infectious Disease"/>
            <person name="Wu L."/>
            <person name="Ma J."/>
        </authorList>
    </citation>
    <scope>NUCLEOTIDE SEQUENCE [LARGE SCALE GENOMIC DNA]</scope>
    <source>
        <strain evidence="3">JCM 9651</strain>
    </source>
</reference>
<evidence type="ECO:0000313" key="2">
    <source>
        <dbReference type="EMBL" id="GAA3379404.1"/>
    </source>
</evidence>